<dbReference type="GO" id="GO:0070063">
    <property type="term" value="F:RNA polymerase binding"/>
    <property type="evidence" value="ECO:0007669"/>
    <property type="project" value="InterPro"/>
</dbReference>
<dbReference type="SUPFAM" id="SSF54534">
    <property type="entry name" value="FKBP-like"/>
    <property type="match status" value="1"/>
</dbReference>
<name>K2PP43_9FLAO</name>
<dbReference type="PROSITE" id="PS00830">
    <property type="entry name" value="GREAB_2"/>
    <property type="match status" value="1"/>
</dbReference>
<dbReference type="GO" id="GO:0003746">
    <property type="term" value="F:translation elongation factor activity"/>
    <property type="evidence" value="ECO:0007669"/>
    <property type="project" value="UniProtKB-KW"/>
</dbReference>
<dbReference type="EMBL" id="AMSG01000026">
    <property type="protein sequence ID" value="EKF54265.1"/>
    <property type="molecule type" value="Genomic_DNA"/>
</dbReference>
<accession>K2PP43</accession>
<evidence type="ECO:0000259" key="1">
    <source>
        <dbReference type="Pfam" id="PF01272"/>
    </source>
</evidence>
<protein>
    <submittedName>
        <fullName evidence="2">GreA/GreB family elongation factor</fullName>
    </submittedName>
</protein>
<evidence type="ECO:0000313" key="3">
    <source>
        <dbReference type="Proteomes" id="UP000007364"/>
    </source>
</evidence>
<dbReference type="GO" id="GO:0006354">
    <property type="term" value="P:DNA-templated transcription elongation"/>
    <property type="evidence" value="ECO:0007669"/>
    <property type="project" value="TreeGrafter"/>
</dbReference>
<keyword evidence="2" id="KW-0648">Protein biosynthesis</keyword>
<dbReference type="Gene3D" id="3.10.50.30">
    <property type="entry name" value="Transcription elongation factor, GreA/GreB, C-terminal domain"/>
    <property type="match status" value="1"/>
</dbReference>
<dbReference type="STRING" id="555500.I215_13258"/>
<dbReference type="eggNOG" id="COG0782">
    <property type="taxonomic scope" value="Bacteria"/>
</dbReference>
<dbReference type="InterPro" id="IPR018151">
    <property type="entry name" value="TF_GreA/GreB_CS"/>
</dbReference>
<dbReference type="OrthoDB" id="192847at2"/>
<evidence type="ECO:0000313" key="2">
    <source>
        <dbReference type="EMBL" id="EKF54265.1"/>
    </source>
</evidence>
<dbReference type="AlphaFoldDB" id="K2PP43"/>
<dbReference type="InterPro" id="IPR023459">
    <property type="entry name" value="Tscrpt_elong_fac_GreA/B_fam"/>
</dbReference>
<dbReference type="PANTHER" id="PTHR30437:SF5">
    <property type="entry name" value="REGULATOR OF NUCLEOSIDE DIPHOSPHATE KINASE"/>
    <property type="match status" value="1"/>
</dbReference>
<proteinExistence type="predicted"/>
<dbReference type="Proteomes" id="UP000007364">
    <property type="component" value="Unassembled WGS sequence"/>
</dbReference>
<comment type="caution">
    <text evidence="2">The sequence shown here is derived from an EMBL/GenBank/DDBJ whole genome shotgun (WGS) entry which is preliminary data.</text>
</comment>
<dbReference type="InterPro" id="IPR036953">
    <property type="entry name" value="GreA/GreB_C_sf"/>
</dbReference>
<organism evidence="2 3">
    <name type="scientific">Galbibacter marinus</name>
    <dbReference type="NCBI Taxonomy" id="555500"/>
    <lineage>
        <taxon>Bacteria</taxon>
        <taxon>Pseudomonadati</taxon>
        <taxon>Bacteroidota</taxon>
        <taxon>Flavobacteriia</taxon>
        <taxon>Flavobacteriales</taxon>
        <taxon>Flavobacteriaceae</taxon>
        <taxon>Galbibacter</taxon>
    </lineage>
</organism>
<sequence length="134" mass="15361">MEKIKLIIEKNELEVLKDLVKNSNYFNDNVLKQSVKELLEEFKDSQVLTQEEMPEDAVRLNSRVTVHLGNGWSNTFKIVHPKDSNIKQNLFSILSPMGFALYGHRKGDVFTWKFPAGPQTITVTEVENSEVVPQ</sequence>
<dbReference type="GO" id="GO:0003677">
    <property type="term" value="F:DNA binding"/>
    <property type="evidence" value="ECO:0007669"/>
    <property type="project" value="InterPro"/>
</dbReference>
<dbReference type="Pfam" id="PF01272">
    <property type="entry name" value="GreA_GreB"/>
    <property type="match status" value="1"/>
</dbReference>
<dbReference type="InterPro" id="IPR001437">
    <property type="entry name" value="Tscrpt_elong_fac_GreA/B_C"/>
</dbReference>
<keyword evidence="2" id="KW-0251">Elongation factor</keyword>
<dbReference type="RefSeq" id="WP_008992490.1">
    <property type="nucleotide sequence ID" value="NZ_AMSG01000026.1"/>
</dbReference>
<reference evidence="2 3" key="1">
    <citation type="journal article" date="2012" name="J. Bacteriol.">
        <title>Genome Sequence of Galbibacter marinum Type Strain ck-I2-15.</title>
        <authorList>
            <person name="Lai Q."/>
            <person name="Li C."/>
            <person name="Shao Z."/>
        </authorList>
    </citation>
    <scope>NUCLEOTIDE SEQUENCE [LARGE SCALE GENOMIC DNA]</scope>
    <source>
        <strain evidence="3">ck-I2-15</strain>
    </source>
</reference>
<dbReference type="PANTHER" id="PTHR30437">
    <property type="entry name" value="TRANSCRIPTION ELONGATION FACTOR GREA"/>
    <property type="match status" value="1"/>
</dbReference>
<gene>
    <name evidence="2" type="ORF">I215_13258</name>
</gene>
<feature type="domain" description="Transcription elongation factor GreA/GreB C-terminal" evidence="1">
    <location>
        <begin position="54"/>
        <end position="127"/>
    </location>
</feature>
<dbReference type="GO" id="GO:0032784">
    <property type="term" value="P:regulation of DNA-templated transcription elongation"/>
    <property type="evidence" value="ECO:0007669"/>
    <property type="project" value="InterPro"/>
</dbReference>
<keyword evidence="3" id="KW-1185">Reference proteome</keyword>